<dbReference type="PROSITE" id="PS00012">
    <property type="entry name" value="PHOSPHOPANTETHEINE"/>
    <property type="match status" value="1"/>
</dbReference>
<dbReference type="Pfam" id="PF00501">
    <property type="entry name" value="AMP-binding"/>
    <property type="match status" value="2"/>
</dbReference>
<dbReference type="InterPro" id="IPR020802">
    <property type="entry name" value="TesA-like"/>
</dbReference>
<dbReference type="Pfam" id="PF00550">
    <property type="entry name" value="PP-binding"/>
    <property type="match status" value="2"/>
</dbReference>
<dbReference type="Gene3D" id="3.30.300.30">
    <property type="match status" value="2"/>
</dbReference>
<dbReference type="Pfam" id="PF00975">
    <property type="entry name" value="Thioesterase"/>
    <property type="match status" value="1"/>
</dbReference>
<dbReference type="InterPro" id="IPR006162">
    <property type="entry name" value="Ppantetheine_attach_site"/>
</dbReference>
<feature type="domain" description="Carrier" evidence="5">
    <location>
        <begin position="1017"/>
        <end position="1091"/>
    </location>
</feature>
<dbReference type="SUPFAM" id="SSF47336">
    <property type="entry name" value="ACP-like"/>
    <property type="match status" value="2"/>
</dbReference>
<dbReference type="SUPFAM" id="SSF56801">
    <property type="entry name" value="Acetyl-CoA synthetase-like"/>
    <property type="match status" value="2"/>
</dbReference>
<dbReference type="InterPro" id="IPR045851">
    <property type="entry name" value="AMP-bd_C_sf"/>
</dbReference>
<organism evidence="6 7">
    <name type="scientific">Nocardiopsis terrae</name>
    <dbReference type="NCBI Taxonomy" id="372655"/>
    <lineage>
        <taxon>Bacteria</taxon>
        <taxon>Bacillati</taxon>
        <taxon>Actinomycetota</taxon>
        <taxon>Actinomycetes</taxon>
        <taxon>Streptosporangiales</taxon>
        <taxon>Nocardiopsidaceae</taxon>
        <taxon>Nocardiopsis</taxon>
    </lineage>
</organism>
<dbReference type="CDD" id="cd17643">
    <property type="entry name" value="A_NRPS_Cytc1-like"/>
    <property type="match status" value="1"/>
</dbReference>
<dbReference type="PANTHER" id="PTHR45527">
    <property type="entry name" value="NONRIBOSOMAL PEPTIDE SYNTHETASE"/>
    <property type="match status" value="1"/>
</dbReference>
<dbReference type="PROSITE" id="PS50075">
    <property type="entry name" value="CARRIER"/>
    <property type="match status" value="2"/>
</dbReference>
<dbReference type="InterPro" id="IPR001242">
    <property type="entry name" value="Condensation_dom"/>
</dbReference>
<dbReference type="EMBL" id="JADBDY010000001">
    <property type="protein sequence ID" value="MBE1455950.1"/>
    <property type="molecule type" value="Genomic_DNA"/>
</dbReference>
<evidence type="ECO:0000256" key="3">
    <source>
        <dbReference type="ARBA" id="ARBA00022553"/>
    </source>
</evidence>
<dbReference type="Proteomes" id="UP000598217">
    <property type="component" value="Unassembled WGS sequence"/>
</dbReference>
<dbReference type="RefSeq" id="WP_191275622.1">
    <property type="nucleotide sequence ID" value="NZ_BMXJ01000009.1"/>
</dbReference>
<dbReference type="Gene3D" id="3.30.559.10">
    <property type="entry name" value="Chloramphenicol acetyltransferase-like domain"/>
    <property type="match status" value="2"/>
</dbReference>
<name>A0ABR9HA90_9ACTN</name>
<dbReference type="NCBIfam" id="TIGR01733">
    <property type="entry name" value="AA-adenyl-dom"/>
    <property type="match status" value="2"/>
</dbReference>
<dbReference type="InterPro" id="IPR029058">
    <property type="entry name" value="AB_hydrolase_fold"/>
</dbReference>
<dbReference type="Gene3D" id="2.30.38.10">
    <property type="entry name" value="Luciferase, Domain 3"/>
    <property type="match status" value="1"/>
</dbReference>
<dbReference type="InterPro" id="IPR020806">
    <property type="entry name" value="PKS_PP-bd"/>
</dbReference>
<evidence type="ECO:0000313" key="7">
    <source>
        <dbReference type="Proteomes" id="UP000598217"/>
    </source>
</evidence>
<dbReference type="PANTHER" id="PTHR45527:SF1">
    <property type="entry name" value="FATTY ACID SYNTHASE"/>
    <property type="match status" value="1"/>
</dbReference>
<protein>
    <submittedName>
        <fullName evidence="6">Amino acid adenylation domain-containing protein</fullName>
    </submittedName>
</protein>
<dbReference type="Gene3D" id="1.10.1200.10">
    <property type="entry name" value="ACP-like"/>
    <property type="match status" value="2"/>
</dbReference>
<dbReference type="PROSITE" id="PS00455">
    <property type="entry name" value="AMP_BINDING"/>
    <property type="match status" value="2"/>
</dbReference>
<gene>
    <name evidence="6" type="ORF">H4W79_000164</name>
</gene>
<reference evidence="6 7" key="1">
    <citation type="submission" date="2020-10" db="EMBL/GenBank/DDBJ databases">
        <title>Sequencing the genomes of 1000 actinobacteria strains.</title>
        <authorList>
            <person name="Klenk H.-P."/>
        </authorList>
    </citation>
    <scope>NUCLEOTIDE SEQUENCE [LARGE SCALE GENOMIC DNA]</scope>
    <source>
        <strain evidence="6 7">DSM 45157</strain>
    </source>
</reference>
<proteinExistence type="predicted"/>
<feature type="domain" description="Carrier" evidence="5">
    <location>
        <begin position="2052"/>
        <end position="2127"/>
    </location>
</feature>
<dbReference type="InterPro" id="IPR036736">
    <property type="entry name" value="ACP-like_sf"/>
</dbReference>
<dbReference type="SUPFAM" id="SSF53474">
    <property type="entry name" value="alpha/beta-Hydrolases"/>
    <property type="match status" value="1"/>
</dbReference>
<accession>A0ABR9HA90</accession>
<evidence type="ECO:0000256" key="4">
    <source>
        <dbReference type="SAM" id="MobiDB-lite"/>
    </source>
</evidence>
<feature type="compositionally biased region" description="Basic and acidic residues" evidence="4">
    <location>
        <begin position="2030"/>
        <end position="2048"/>
    </location>
</feature>
<dbReference type="InterPro" id="IPR020845">
    <property type="entry name" value="AMP-binding_CS"/>
</dbReference>
<keyword evidence="7" id="KW-1185">Reference proteome</keyword>
<dbReference type="InterPro" id="IPR010071">
    <property type="entry name" value="AA_adenyl_dom"/>
</dbReference>
<dbReference type="InterPro" id="IPR009081">
    <property type="entry name" value="PP-bd_ACP"/>
</dbReference>
<evidence type="ECO:0000256" key="2">
    <source>
        <dbReference type="ARBA" id="ARBA00022450"/>
    </source>
</evidence>
<dbReference type="SUPFAM" id="SSF52777">
    <property type="entry name" value="CoA-dependent acyltransferases"/>
    <property type="match status" value="4"/>
</dbReference>
<feature type="region of interest" description="Disordered" evidence="4">
    <location>
        <begin position="2030"/>
        <end position="2051"/>
    </location>
</feature>
<evidence type="ECO:0000259" key="5">
    <source>
        <dbReference type="PROSITE" id="PS50075"/>
    </source>
</evidence>
<keyword evidence="2" id="KW-0596">Phosphopantetheine</keyword>
<dbReference type="Pfam" id="PF13193">
    <property type="entry name" value="AMP-binding_C"/>
    <property type="match status" value="2"/>
</dbReference>
<dbReference type="Gene3D" id="3.40.50.1820">
    <property type="entry name" value="alpha/beta hydrolase"/>
    <property type="match status" value="1"/>
</dbReference>
<dbReference type="InterPro" id="IPR001031">
    <property type="entry name" value="Thioesterase"/>
</dbReference>
<dbReference type="InterPro" id="IPR023213">
    <property type="entry name" value="CAT-like_dom_sf"/>
</dbReference>
<dbReference type="InterPro" id="IPR025110">
    <property type="entry name" value="AMP-bd_C"/>
</dbReference>
<dbReference type="InterPro" id="IPR000873">
    <property type="entry name" value="AMP-dep_synth/lig_dom"/>
</dbReference>
<dbReference type="CDD" id="cd19531">
    <property type="entry name" value="LCL_NRPS-like"/>
    <property type="match status" value="1"/>
</dbReference>
<evidence type="ECO:0000256" key="1">
    <source>
        <dbReference type="ARBA" id="ARBA00001957"/>
    </source>
</evidence>
<dbReference type="Pfam" id="PF00668">
    <property type="entry name" value="Condensation"/>
    <property type="match status" value="2"/>
</dbReference>
<dbReference type="Gene3D" id="3.40.50.12780">
    <property type="entry name" value="N-terminal domain of ligase-like"/>
    <property type="match status" value="1"/>
</dbReference>
<sequence length="2400" mass="260153">MTAPEPTTTPRAGAALLRDRLRRAEGGSVGAVRPVPRDRPVPLSFSQERLWVLDRLRPGGTDYLVPIVLRLRGPLDVRRMERALTRVVARNEVLRTRYPSEDGARPTQVVDGPGPVPLAYDDLSGLGAAQARSRADELVLGDAARPFDLAAGPVLRARLLRLGPDEHVLSVVVHHIAVDGWSVGLMVSDLADRYAADGSGSAVERPPVQYADYAHWQRSAAFDERTRAGAEYWRDRLAGLSPLELPTDRRRPTVWEPAGTTVGFDVPADLAERLAELGRAHGATPFMAYLAAFNALLSRYSGQHDFAVGTPVAGRTRTELEPVVGAFINMLALRADLTGNPSFAALLDRTRASAIDAYEHQEVPFERVVNELVSDRDLARNPLFQVAFVMQSNDPLRFGAGPLTGEERAIPSQAAKLDLNWTLEQRPDGSMAGTATFPYALFDRATVERMTGHYVRLLEAVTAAPDAPVGTAPLLGEDELRQVIRGPAAEVPGGPALHERFAEQVRARPEAVALTVAGADITYAELDARANRLARRLVGLGVGREDPVGVCLTRGPELVPALLAVLKAGAGYLPLDPAHPAERLSYMLRDAGARVVLTEKALAEPLSADGGHFDHLLLLDSPEERERVEALPATVPDRPVHPDDRAYVIYTSGSTGLPKGVEVTHANVVRLFNATGHEYRFDGSDVWALFHSFAFDVSVWELWGALLHGGRLVIVPYEVSRSPRDLLALLVRERVTVLNQTPTAFRGLVDLARQDVPELAGCRLRTVVLAGEALDVGSLRPWWRRFGDTEVRVVNMYGITETTIHTTYRPLDESDLAGVRSPIGGPVDDLSLHVLDPAMNPVPLGVPGEIHVGGPGVTRGYLRRPRLTAERFLPDPYGPPGSRLYRSGDKARVLADGEIEFLGRFDDQVKIRGFRIETGEVRACLADAPGVAGAVVVVDEPEPGEHRLVAYVQAAEGVAVTPADVRAHAVRSLPGYMVPAVITAVPKIPLTANGKVDRAKLPVPDQARPDQETRYLAPRSPKEHAVAEIWSRVLGIDTIGVHDNFFALGGDSIRAVRLSGALRAAGYEYSVHDLFLHQSVAELTAGNGTGAAEIVGTAPFSLLDEEDRARVPLGACDAYPMSLVQAGMVYEMVADPDRNLYHNVTSYLIRDDGPFSPKALAEATATVVARHDVLRTSFDLTTFSERVQVVHERAEPSVGWTDLRGLDADARVREVEDFGDRERRSPFDLAEPPLVRLHAHRVADDRWYLTLTECHAVLDGWSHNSVLTELLTCYRRLRAGDVPDRTPATGVRFADFIAQERLSVRDGDHRDFWAERIGSADRLTVPEPWGAPGSPAQEEVSVAYSDLADDLTRLALSSGASLKSVLLAAHVSVWSAVHGPGAFLTGLVCNGRPEVEGGDQVRGMYLNTVPFRSPDPSGSWHELVREVFAEEAALWPYRRYPLPRMQQDLAVGDRLLDVVFNYLDFHVLDRERVDTSEGRDASPNEFALNVTTAPGELVLTADATRIGPDRLRHLASLYRSALEAMAADPAGPARCPLPAGAEDRRPPVPGPSELLILDAVAGVAAERPDAVAVTGADGDLTYARLWERARSWARHLRDEEVGPGDLVGVLLPRGTELLAALLGVLASGAGYVPLDPEHPDDRLDWILRDTSVRALILPRARSRRFPDPPCPVVTPDLVPDLPLAEPVPVCAADTAYVIHTSGSTGRPKGVVISHGALASLIGSMGRVPGLGPGDRLAAVTTVSFDIAALELFGPLTHGGRVLLADEEQAGDPRALAALLEDGAATVLQATPTQWRSLLDSGWRPPASLRAFCGGERLDADLAARIAASGGGLWDLYGPTETTVWSSVTAHDGTGAPTSWSPIDGDAVVLLSQDLRPVPEGAVGHVCVAGRGLADGYLGRPALTAQRFVPDPGAAEPGARLYLTGDLGRRHADGRVEILGRDDHQVKIRGFRIETGEIEAVLAGHPGVRAVVVHPVDGPDGQPRLVAYMRAEQGEVPADRLRAFAARTLPDYMVPAVFVFVERFPTTANGKVDRGALPRPDTARPRTEADFVPPRGTVETAIAQEWQRVLGVDRVGARDDFFVLGGHSLLTLRAIAGLRERAGIELGLRDFVEHRTVAAIAANATGVRERSPLVWFDRSGDTEPLVCVHPGGGSSHWYRALADELAGRRPLAAFEWPGSDEGAETVPGIARRYLRALRQDRPVGPYRLLGWCGGGAIAWEMARILGEEGEDVRLILLDPVGISGEGYLSMPRDLELLTRGEEVCRRLELPRDPAEEAALRDELGAILREVVEDDGGNPVTDADVGPAWRTRLATWRQLLEARMRYRFTAYPGDLDLVLGDELVAERHVAIEGRDYADYLAHWKDRIAGTTRVHRVPGDHFGVLRPPHVAELARVLQNVLGS</sequence>
<dbReference type="SMART" id="SM00823">
    <property type="entry name" value="PKS_PP"/>
    <property type="match status" value="2"/>
</dbReference>
<dbReference type="Gene3D" id="3.30.559.30">
    <property type="entry name" value="Nonribosomal peptide synthetase, condensation domain"/>
    <property type="match status" value="2"/>
</dbReference>
<dbReference type="SMART" id="SM00824">
    <property type="entry name" value="PKS_TE"/>
    <property type="match status" value="1"/>
</dbReference>
<evidence type="ECO:0000313" key="6">
    <source>
        <dbReference type="EMBL" id="MBE1455950.1"/>
    </source>
</evidence>
<dbReference type="Gene3D" id="3.40.50.980">
    <property type="match status" value="2"/>
</dbReference>
<dbReference type="InterPro" id="IPR042099">
    <property type="entry name" value="ANL_N_sf"/>
</dbReference>
<keyword evidence="3" id="KW-0597">Phosphoprotein</keyword>
<comment type="caution">
    <text evidence="6">The sequence shown here is derived from an EMBL/GenBank/DDBJ whole genome shotgun (WGS) entry which is preliminary data.</text>
</comment>
<comment type="cofactor">
    <cofactor evidence="1">
        <name>pantetheine 4'-phosphate</name>
        <dbReference type="ChEBI" id="CHEBI:47942"/>
    </cofactor>
</comment>